<keyword evidence="5 8" id="KW-1133">Transmembrane helix</keyword>
<feature type="transmembrane region" description="Helical" evidence="8">
    <location>
        <begin position="92"/>
        <end position="109"/>
    </location>
</feature>
<dbReference type="OrthoDB" id="9807111at2"/>
<feature type="transmembrane region" description="Helical" evidence="8">
    <location>
        <begin position="421"/>
        <end position="440"/>
    </location>
</feature>
<keyword evidence="2" id="KW-0813">Transport</keyword>
<feature type="transmembrane region" description="Helical" evidence="8">
    <location>
        <begin position="18"/>
        <end position="36"/>
    </location>
</feature>
<reference evidence="9" key="1">
    <citation type="submission" date="2021-02" db="EMBL/GenBank/DDBJ databases">
        <title>Strain Y2R2, a novel species of the genus Halomonas.</title>
        <authorList>
            <person name="Huang H."/>
        </authorList>
    </citation>
    <scope>NUCLEOTIDE SEQUENCE</scope>
    <source>
        <strain evidence="9">Y2R2</strain>
    </source>
</reference>
<dbReference type="GO" id="GO:0005886">
    <property type="term" value="C:plasma membrane"/>
    <property type="evidence" value="ECO:0007669"/>
    <property type="project" value="UniProtKB-SubCell"/>
</dbReference>
<evidence type="ECO:0000256" key="6">
    <source>
        <dbReference type="ARBA" id="ARBA00023136"/>
    </source>
</evidence>
<feature type="transmembrane region" description="Helical" evidence="8">
    <location>
        <begin position="469"/>
        <end position="485"/>
    </location>
</feature>
<keyword evidence="3" id="KW-1003">Cell membrane</keyword>
<evidence type="ECO:0000256" key="8">
    <source>
        <dbReference type="SAM" id="Phobius"/>
    </source>
</evidence>
<feature type="region of interest" description="Disordered" evidence="7">
    <location>
        <begin position="680"/>
        <end position="700"/>
    </location>
</feature>
<dbReference type="PANTHER" id="PTHR30509">
    <property type="entry name" value="P-HYDROXYBENZOIC ACID EFFLUX PUMP SUBUNIT-RELATED"/>
    <property type="match status" value="1"/>
</dbReference>
<evidence type="ECO:0000256" key="1">
    <source>
        <dbReference type="ARBA" id="ARBA00004651"/>
    </source>
</evidence>
<keyword evidence="4 8" id="KW-0812">Transmembrane</keyword>
<evidence type="ECO:0000256" key="3">
    <source>
        <dbReference type="ARBA" id="ARBA00022475"/>
    </source>
</evidence>
<dbReference type="GO" id="GO:0022857">
    <property type="term" value="F:transmembrane transporter activity"/>
    <property type="evidence" value="ECO:0007669"/>
    <property type="project" value="InterPro"/>
</dbReference>
<dbReference type="PANTHER" id="PTHR30509:SF9">
    <property type="entry name" value="MULTIDRUG RESISTANCE PROTEIN MDTO"/>
    <property type="match status" value="1"/>
</dbReference>
<feature type="transmembrane region" description="Helical" evidence="8">
    <location>
        <begin position="64"/>
        <end position="86"/>
    </location>
</feature>
<evidence type="ECO:0000256" key="2">
    <source>
        <dbReference type="ARBA" id="ARBA00022448"/>
    </source>
</evidence>
<organism evidence="9 10">
    <name type="scientific">Halomonas binhaiensis</name>
    <dbReference type="NCBI Taxonomy" id="2562282"/>
    <lineage>
        <taxon>Bacteria</taxon>
        <taxon>Pseudomonadati</taxon>
        <taxon>Pseudomonadota</taxon>
        <taxon>Gammaproteobacteria</taxon>
        <taxon>Oceanospirillales</taxon>
        <taxon>Halomonadaceae</taxon>
        <taxon>Halomonas</taxon>
    </lineage>
</organism>
<dbReference type="AlphaFoldDB" id="A0A5C1NIR3"/>
<dbReference type="Proteomes" id="UP000324285">
    <property type="component" value="Chromosome"/>
</dbReference>
<evidence type="ECO:0000256" key="5">
    <source>
        <dbReference type="ARBA" id="ARBA00022989"/>
    </source>
</evidence>
<keyword evidence="6 8" id="KW-0472">Membrane</keyword>
<evidence type="ECO:0000313" key="9">
    <source>
        <dbReference type="EMBL" id="QEM82750.1"/>
    </source>
</evidence>
<name>A0A5C1NIR3_9GAMM</name>
<feature type="transmembrane region" description="Helical" evidence="8">
    <location>
        <begin position="147"/>
        <end position="167"/>
    </location>
</feature>
<keyword evidence="10" id="KW-1185">Reference proteome</keyword>
<feature type="transmembrane region" description="Helical" evidence="8">
    <location>
        <begin position="116"/>
        <end position="135"/>
    </location>
</feature>
<dbReference type="KEGG" id="hbh:E4T21_15255"/>
<protein>
    <submittedName>
        <fullName evidence="9">FUSC family protein</fullName>
    </submittedName>
</protein>
<feature type="transmembrane region" description="Helical" evidence="8">
    <location>
        <begin position="497"/>
        <end position="518"/>
    </location>
</feature>
<dbReference type="Pfam" id="PF04632">
    <property type="entry name" value="FUSC"/>
    <property type="match status" value="1"/>
</dbReference>
<sequence>MSIWWQAYVTPPSSAVKFAIKATLAMLLALFIALACDLERPYWALISAAFLQTRPMTGMVFEKGLSQLVGTVVGCLAGIAIMAFFVQAPFPALASLTLWIMLCTYAASLTRNNASYGCIIAAVTAMLIVIITAGAPGQLFDVAVARLTELSLGALCATLVSSLLWPIQVRDHLTGLANEVVNNAFLHGSLRLENSEDIAEIQRTLNASLTPLNQLESDSQSARYEGPEGSGRIRASHVLTQRTVRLLAILRVLQQLLRAYGEHLSAPTRALVDDIADGLRQSAEHKGTAQARERLQDLRHRALRCIEWEAKAASDSPQNDIPRRMTLGLREALGHALVILDAREAIHTPGDRKLRAPALAWHRDHLEALLNACRSGLIFALIATFWVQTNWDNGQTAMMLGTLFSAMFATRDNSVVVASMFLKGILVAIPSAFIFGHVLLSSAHGFPMLALAVMPPLFLGLLGSGTPQLAGYCLAFTIGNILLTMPGNGMDLTFDTFANRAIAVLIGIGTVVMAFRLLPGFPAGFRKHRLVKATVNDLRALKDLSPHEAESRFGGAMADRMLRLARHDDLMPENRRYLFSLGLTALDLGYGALNLRRRLDSASAATIKEARAFIQALADDYQASVRGLPPSTSLEQGKHLCSTMEDDPRIAVDQRHLIHGLVARLHLSLEWQSERSRNALGLTQAPEPETVTPPSSQESH</sequence>
<proteinExistence type="predicted"/>
<feature type="transmembrane region" description="Helical" evidence="8">
    <location>
        <begin position="446"/>
        <end position="462"/>
    </location>
</feature>
<evidence type="ECO:0000313" key="10">
    <source>
        <dbReference type="Proteomes" id="UP000324285"/>
    </source>
</evidence>
<gene>
    <name evidence="9" type="ORF">E4T21_15255</name>
</gene>
<accession>A0A5C1NIR3</accession>
<evidence type="ECO:0000256" key="7">
    <source>
        <dbReference type="SAM" id="MobiDB-lite"/>
    </source>
</evidence>
<evidence type="ECO:0000256" key="4">
    <source>
        <dbReference type="ARBA" id="ARBA00022692"/>
    </source>
</evidence>
<dbReference type="EMBL" id="CP038437">
    <property type="protein sequence ID" value="QEM82750.1"/>
    <property type="molecule type" value="Genomic_DNA"/>
</dbReference>
<dbReference type="InterPro" id="IPR006726">
    <property type="entry name" value="PHBA_efflux_AaeB/fusaric-R"/>
</dbReference>
<comment type="subcellular location">
    <subcellularLocation>
        <location evidence="1">Cell membrane</location>
        <topology evidence="1">Multi-pass membrane protein</topology>
    </subcellularLocation>
</comment>
<dbReference type="RefSeq" id="WP_149285873.1">
    <property type="nucleotide sequence ID" value="NZ_CP038437.2"/>
</dbReference>